<keyword evidence="5 9" id="KW-0560">Oxidoreductase</keyword>
<dbReference type="GO" id="GO:0016705">
    <property type="term" value="F:oxidoreductase activity, acting on paired donors, with incorporation or reduction of molecular oxygen"/>
    <property type="evidence" value="ECO:0007669"/>
    <property type="project" value="InterPro"/>
</dbReference>
<dbReference type="GO" id="GO:0020037">
    <property type="term" value="F:heme binding"/>
    <property type="evidence" value="ECO:0007669"/>
    <property type="project" value="InterPro"/>
</dbReference>
<dbReference type="CDD" id="cd11061">
    <property type="entry name" value="CYP67-like"/>
    <property type="match status" value="1"/>
</dbReference>
<dbReference type="InterPro" id="IPR017972">
    <property type="entry name" value="Cyt_P450_CS"/>
</dbReference>
<evidence type="ECO:0000256" key="2">
    <source>
        <dbReference type="ARBA" id="ARBA00010617"/>
    </source>
</evidence>
<sequence>MGLLVLATAAAVVSYLLILSIYRLTLHPLAKYPGPKLAAISNWYAAYYIWRGDMHVTHQAWHAQYGETIRAGPNTLYFNNPSAMAAIYSVGANVRKPDAWVAFSPSRRSGNILSTVDKTIHAFKRRVIGPVFSDRGLQQFEGRILANVERFTSRLLVSDEIVPQPVLEGEGKEAGWGPEQDMAVMCERLAFDVISDIVYGKGLDMLQTPGMRWITDAYTEMSRRSSMSLTQPKMYEWKLDQIFLPAVYRNIIRTGTYTYNRVKARVAQGRKETNRDLFDALMEAEDHKRGLKYRTKDLWIESMLLLTAGADTTSTTMSAAIFYLLHNPDALARAISEVRRTFQTADEIQRITQINDCKFLQACINEALRLAPAVPLASLRSVEKGGLTLAGGEHIPEGTIVATSLYTMQRNPEYFDQPNSFQPERWLVDPATGVTEESVSRALQGFAPFGIGPRMCVGWRLGWLELNVMLARTLFLYDLRLAPGAPCCSRRVPGQECGYSMKAWSVMAGEGPVVQFRRARCEDVY</sequence>
<name>A0A7R7XTZ7_9EURO</name>
<evidence type="ECO:0000256" key="7">
    <source>
        <dbReference type="ARBA" id="ARBA00023033"/>
    </source>
</evidence>
<dbReference type="PANTHER" id="PTHR24305">
    <property type="entry name" value="CYTOCHROME P450"/>
    <property type="match status" value="1"/>
</dbReference>
<accession>A0A7R7XTZ7</accession>
<protein>
    <recommendedName>
        <fullName evidence="12">Cytochrome P450</fullName>
    </recommendedName>
</protein>
<dbReference type="EMBL" id="AP024448">
    <property type="protein sequence ID" value="BCS27712.1"/>
    <property type="molecule type" value="Genomic_DNA"/>
</dbReference>
<dbReference type="PRINTS" id="PR00385">
    <property type="entry name" value="P450"/>
</dbReference>
<dbReference type="PRINTS" id="PR00463">
    <property type="entry name" value="EP450I"/>
</dbReference>
<evidence type="ECO:0000256" key="1">
    <source>
        <dbReference type="ARBA" id="ARBA00001971"/>
    </source>
</evidence>
<dbReference type="InterPro" id="IPR050121">
    <property type="entry name" value="Cytochrome_P450_monoxygenase"/>
</dbReference>
<dbReference type="PANTHER" id="PTHR24305:SF237">
    <property type="entry name" value="CYTOCHROME P450 MONOOXYGENASE ATNE-RELATED"/>
    <property type="match status" value="1"/>
</dbReference>
<dbReference type="Gene3D" id="1.10.630.10">
    <property type="entry name" value="Cytochrome P450"/>
    <property type="match status" value="1"/>
</dbReference>
<feature type="binding site" description="axial binding residue" evidence="8">
    <location>
        <position position="456"/>
    </location>
    <ligand>
        <name>heme</name>
        <dbReference type="ChEBI" id="CHEBI:30413"/>
    </ligand>
    <ligandPart>
        <name>Fe</name>
        <dbReference type="ChEBI" id="CHEBI:18248"/>
    </ligandPart>
</feature>
<evidence type="ECO:0000256" key="4">
    <source>
        <dbReference type="ARBA" id="ARBA00022723"/>
    </source>
</evidence>
<comment type="cofactor">
    <cofactor evidence="1 8">
        <name>heme</name>
        <dbReference type="ChEBI" id="CHEBI:30413"/>
    </cofactor>
</comment>
<organism evidence="10 11">
    <name type="scientific">Aspergillus puulaauensis</name>
    <dbReference type="NCBI Taxonomy" id="1220207"/>
    <lineage>
        <taxon>Eukaryota</taxon>
        <taxon>Fungi</taxon>
        <taxon>Dikarya</taxon>
        <taxon>Ascomycota</taxon>
        <taxon>Pezizomycotina</taxon>
        <taxon>Eurotiomycetes</taxon>
        <taxon>Eurotiomycetidae</taxon>
        <taxon>Eurotiales</taxon>
        <taxon>Aspergillaceae</taxon>
        <taxon>Aspergillus</taxon>
    </lineage>
</organism>
<gene>
    <name evidence="10" type="ORF">APUU_60760S</name>
</gene>
<dbReference type="Proteomes" id="UP000654913">
    <property type="component" value="Chromosome 6"/>
</dbReference>
<evidence type="ECO:0000313" key="11">
    <source>
        <dbReference type="Proteomes" id="UP000654913"/>
    </source>
</evidence>
<evidence type="ECO:0000256" key="5">
    <source>
        <dbReference type="ARBA" id="ARBA00023002"/>
    </source>
</evidence>
<dbReference type="InterPro" id="IPR001128">
    <property type="entry name" value="Cyt_P450"/>
</dbReference>
<dbReference type="Pfam" id="PF00067">
    <property type="entry name" value="p450"/>
    <property type="match status" value="1"/>
</dbReference>
<keyword evidence="3 8" id="KW-0349">Heme</keyword>
<dbReference type="GO" id="GO:0004497">
    <property type="term" value="F:monooxygenase activity"/>
    <property type="evidence" value="ECO:0007669"/>
    <property type="project" value="UniProtKB-KW"/>
</dbReference>
<dbReference type="AlphaFoldDB" id="A0A7R7XTZ7"/>
<evidence type="ECO:0000256" key="8">
    <source>
        <dbReference type="PIRSR" id="PIRSR602401-1"/>
    </source>
</evidence>
<dbReference type="PROSITE" id="PS00086">
    <property type="entry name" value="CYTOCHROME_P450"/>
    <property type="match status" value="1"/>
</dbReference>
<dbReference type="SUPFAM" id="SSF48264">
    <property type="entry name" value="Cytochrome P450"/>
    <property type="match status" value="1"/>
</dbReference>
<evidence type="ECO:0008006" key="12">
    <source>
        <dbReference type="Google" id="ProtNLM"/>
    </source>
</evidence>
<dbReference type="InterPro" id="IPR002401">
    <property type="entry name" value="Cyt_P450_E_grp-I"/>
</dbReference>
<keyword evidence="6 8" id="KW-0408">Iron</keyword>
<dbReference type="GeneID" id="64977717"/>
<evidence type="ECO:0000256" key="6">
    <source>
        <dbReference type="ARBA" id="ARBA00023004"/>
    </source>
</evidence>
<dbReference type="OrthoDB" id="1470350at2759"/>
<reference evidence="10" key="1">
    <citation type="submission" date="2021-01" db="EMBL/GenBank/DDBJ databases">
        <authorList>
            <consortium name="Aspergillus puulaauensis MK2 genome sequencing consortium"/>
            <person name="Kazuki M."/>
            <person name="Futagami T."/>
        </authorList>
    </citation>
    <scope>NUCLEOTIDE SEQUENCE</scope>
    <source>
        <strain evidence="10">MK2</strain>
    </source>
</reference>
<keyword evidence="4 8" id="KW-0479">Metal-binding</keyword>
<dbReference type="RefSeq" id="XP_041559906.1">
    <property type="nucleotide sequence ID" value="XM_041694036.1"/>
</dbReference>
<keyword evidence="11" id="KW-1185">Reference proteome</keyword>
<keyword evidence="7 9" id="KW-0503">Monooxygenase</keyword>
<comment type="similarity">
    <text evidence="2 9">Belongs to the cytochrome P450 family.</text>
</comment>
<evidence type="ECO:0000256" key="9">
    <source>
        <dbReference type="RuleBase" id="RU000461"/>
    </source>
</evidence>
<reference evidence="10" key="2">
    <citation type="submission" date="2021-02" db="EMBL/GenBank/DDBJ databases">
        <title>Aspergillus puulaauensis MK2 genome sequence.</title>
        <authorList>
            <person name="Futagami T."/>
            <person name="Mori K."/>
            <person name="Kadooka C."/>
            <person name="Tanaka T."/>
        </authorList>
    </citation>
    <scope>NUCLEOTIDE SEQUENCE</scope>
    <source>
        <strain evidence="10">MK2</strain>
    </source>
</reference>
<proteinExistence type="inferred from homology"/>
<evidence type="ECO:0000256" key="3">
    <source>
        <dbReference type="ARBA" id="ARBA00022617"/>
    </source>
</evidence>
<evidence type="ECO:0000313" key="10">
    <source>
        <dbReference type="EMBL" id="BCS27712.1"/>
    </source>
</evidence>
<dbReference type="KEGG" id="apuu:APUU_60760S"/>
<dbReference type="GO" id="GO:0005506">
    <property type="term" value="F:iron ion binding"/>
    <property type="evidence" value="ECO:0007669"/>
    <property type="project" value="InterPro"/>
</dbReference>
<dbReference type="InterPro" id="IPR036396">
    <property type="entry name" value="Cyt_P450_sf"/>
</dbReference>